<evidence type="ECO:0000256" key="1">
    <source>
        <dbReference type="SAM" id="MobiDB-lite"/>
    </source>
</evidence>
<feature type="signal peptide" evidence="2">
    <location>
        <begin position="1"/>
        <end position="26"/>
    </location>
</feature>
<accession>A0A8D8E810</accession>
<feature type="region of interest" description="Disordered" evidence="1">
    <location>
        <begin position="33"/>
        <end position="58"/>
    </location>
</feature>
<sequence length="102" mass="11377">MKRQRLHVAVLPLFLLLAATLVQTSAKTFQNEAIERHQHGCPRSQRTPQSGAGGRTSQQWRAVIDEWSNTVPATILSPDKPVLMVASEVRMRLVEGFGTNQE</sequence>
<dbReference type="EMBL" id="HBUE01294341">
    <property type="protein sequence ID" value="CAG6575542.1"/>
    <property type="molecule type" value="Transcribed_RNA"/>
</dbReference>
<dbReference type="EMBL" id="HBUE01188546">
    <property type="protein sequence ID" value="CAG6523867.1"/>
    <property type="molecule type" value="Transcribed_RNA"/>
</dbReference>
<organism evidence="3">
    <name type="scientific">Culex pipiens</name>
    <name type="common">House mosquito</name>
    <dbReference type="NCBI Taxonomy" id="7175"/>
    <lineage>
        <taxon>Eukaryota</taxon>
        <taxon>Metazoa</taxon>
        <taxon>Ecdysozoa</taxon>
        <taxon>Arthropoda</taxon>
        <taxon>Hexapoda</taxon>
        <taxon>Insecta</taxon>
        <taxon>Pterygota</taxon>
        <taxon>Neoptera</taxon>
        <taxon>Endopterygota</taxon>
        <taxon>Diptera</taxon>
        <taxon>Nematocera</taxon>
        <taxon>Culicoidea</taxon>
        <taxon>Culicidae</taxon>
        <taxon>Culicinae</taxon>
        <taxon>Culicini</taxon>
        <taxon>Culex</taxon>
        <taxon>Culex</taxon>
    </lineage>
</organism>
<reference evidence="3" key="1">
    <citation type="submission" date="2021-05" db="EMBL/GenBank/DDBJ databases">
        <authorList>
            <person name="Alioto T."/>
            <person name="Alioto T."/>
            <person name="Gomez Garrido J."/>
        </authorList>
    </citation>
    <scope>NUCLEOTIDE SEQUENCE</scope>
</reference>
<evidence type="ECO:0000313" key="3">
    <source>
        <dbReference type="EMBL" id="CAG6523867.1"/>
    </source>
</evidence>
<dbReference type="AlphaFoldDB" id="A0A8D8E810"/>
<dbReference type="EMBL" id="HBUE01030687">
    <property type="protein sequence ID" value="CAG6456337.1"/>
    <property type="molecule type" value="Transcribed_RNA"/>
</dbReference>
<proteinExistence type="predicted"/>
<feature type="chain" id="PRO_5036428023" evidence="2">
    <location>
        <begin position="27"/>
        <end position="102"/>
    </location>
</feature>
<evidence type="ECO:0000256" key="2">
    <source>
        <dbReference type="SAM" id="SignalP"/>
    </source>
</evidence>
<feature type="compositionally biased region" description="Polar residues" evidence="1">
    <location>
        <begin position="44"/>
        <end position="58"/>
    </location>
</feature>
<protein>
    <submittedName>
        <fullName evidence="3">(northern house mosquito) hypothetical protein</fullName>
    </submittedName>
</protein>
<keyword evidence="2" id="KW-0732">Signal</keyword>
<name>A0A8D8E810_CULPI</name>